<name>A0A1U7GY06_9CYAN</name>
<protein>
    <submittedName>
        <fullName evidence="1">Phosphate ABC transporter substrate-binding protein</fullName>
    </submittedName>
</protein>
<keyword evidence="2" id="KW-1185">Reference proteome</keyword>
<dbReference type="AlphaFoldDB" id="A0A1U7GY06"/>
<dbReference type="RefSeq" id="WP_062247612.1">
    <property type="nucleotide sequence ID" value="NZ_MRCA01000007.1"/>
</dbReference>
<proteinExistence type="predicted"/>
<evidence type="ECO:0000313" key="1">
    <source>
        <dbReference type="EMBL" id="OKH13299.1"/>
    </source>
</evidence>
<gene>
    <name evidence="1" type="ORF">NIES592_14605</name>
</gene>
<evidence type="ECO:0000313" key="2">
    <source>
        <dbReference type="Proteomes" id="UP000186391"/>
    </source>
</evidence>
<dbReference type="OrthoDB" id="454818at2"/>
<comment type="caution">
    <text evidence="1">The sequence shown here is derived from an EMBL/GenBank/DDBJ whole genome shotgun (WGS) entry which is preliminary data.</text>
</comment>
<accession>A0A1U7GY06</accession>
<dbReference type="EMBL" id="MRCA01000007">
    <property type="protein sequence ID" value="OKH13299.1"/>
    <property type="molecule type" value="Genomic_DNA"/>
</dbReference>
<organism evidence="1 2">
    <name type="scientific">Fischerella major NIES-592</name>
    <dbReference type="NCBI Taxonomy" id="210994"/>
    <lineage>
        <taxon>Bacteria</taxon>
        <taxon>Bacillati</taxon>
        <taxon>Cyanobacteriota</taxon>
        <taxon>Cyanophyceae</taxon>
        <taxon>Nostocales</taxon>
        <taxon>Hapalosiphonaceae</taxon>
        <taxon>Fischerella</taxon>
    </lineage>
</organism>
<sequence length="81" mass="8976">MLSDETTGLIRELKKDGIGYATYEHTNSESTARIVAVNNTNPGASQNPYQHRLFYVYKNPPNDAVKAFLGYATSPQIKQGL</sequence>
<dbReference type="Proteomes" id="UP000186391">
    <property type="component" value="Unassembled WGS sequence"/>
</dbReference>
<reference evidence="1 2" key="1">
    <citation type="submission" date="2016-11" db="EMBL/GenBank/DDBJ databases">
        <title>Draft Genome Sequences of Nine Cyanobacterial Strains from Diverse Habitats.</title>
        <authorList>
            <person name="Zhu T."/>
            <person name="Hou S."/>
            <person name="Lu X."/>
            <person name="Hess W.R."/>
        </authorList>
    </citation>
    <scope>NUCLEOTIDE SEQUENCE [LARGE SCALE GENOMIC DNA]</scope>
    <source>
        <strain evidence="1 2">NIES-592</strain>
    </source>
</reference>
<dbReference type="SUPFAM" id="SSF53850">
    <property type="entry name" value="Periplasmic binding protein-like II"/>
    <property type="match status" value="1"/>
</dbReference>